<dbReference type="PROSITE" id="PS00624">
    <property type="entry name" value="GMC_OXRED_2"/>
    <property type="match status" value="1"/>
</dbReference>
<reference evidence="8 9" key="1">
    <citation type="submission" date="2016-03" db="EMBL/GenBank/DDBJ databases">
        <authorList>
            <person name="Ploux O."/>
        </authorList>
    </citation>
    <scope>NUCLEOTIDE SEQUENCE [LARGE SCALE GENOMIC DNA]</scope>
    <source>
        <strain evidence="8 9">UAMH 11012</strain>
    </source>
</reference>
<dbReference type="SUPFAM" id="SSF51905">
    <property type="entry name" value="FAD/NAD(P)-binding domain"/>
    <property type="match status" value="1"/>
</dbReference>
<evidence type="ECO:0000256" key="4">
    <source>
        <dbReference type="RuleBase" id="RU003968"/>
    </source>
</evidence>
<dbReference type="OrthoDB" id="269227at2759"/>
<proteinExistence type="inferred from homology"/>
<evidence type="ECO:0000256" key="5">
    <source>
        <dbReference type="SAM" id="SignalP"/>
    </source>
</evidence>
<accession>A0A1L7WY50</accession>
<dbReference type="Gene3D" id="3.30.560.10">
    <property type="entry name" value="Glucose Oxidase, domain 3"/>
    <property type="match status" value="1"/>
</dbReference>
<evidence type="ECO:0000313" key="9">
    <source>
        <dbReference type="Proteomes" id="UP000184330"/>
    </source>
</evidence>
<feature type="signal peptide" evidence="5">
    <location>
        <begin position="1"/>
        <end position="25"/>
    </location>
</feature>
<dbReference type="SUPFAM" id="SSF54373">
    <property type="entry name" value="FAD-linked reductases, C-terminal domain"/>
    <property type="match status" value="1"/>
</dbReference>
<dbReference type="EMBL" id="FJOG01000010">
    <property type="protein sequence ID" value="CZR57701.1"/>
    <property type="molecule type" value="Genomic_DNA"/>
</dbReference>
<feature type="active site" description="Proton donor" evidence="2">
    <location>
        <position position="541"/>
    </location>
</feature>
<dbReference type="Pfam" id="PF05199">
    <property type="entry name" value="GMC_oxred_C"/>
    <property type="match status" value="1"/>
</dbReference>
<dbReference type="Pfam" id="PF00732">
    <property type="entry name" value="GMC_oxred_N"/>
    <property type="match status" value="1"/>
</dbReference>
<feature type="binding site" evidence="3">
    <location>
        <position position="264"/>
    </location>
    <ligand>
        <name>FAD</name>
        <dbReference type="ChEBI" id="CHEBI:57692"/>
    </ligand>
</feature>
<dbReference type="GO" id="GO:0044550">
    <property type="term" value="P:secondary metabolite biosynthetic process"/>
    <property type="evidence" value="ECO:0007669"/>
    <property type="project" value="TreeGrafter"/>
</dbReference>
<gene>
    <name evidence="8" type="ORF">PAC_07590</name>
</gene>
<dbReference type="GO" id="GO:0050660">
    <property type="term" value="F:flavin adenine dinucleotide binding"/>
    <property type="evidence" value="ECO:0007669"/>
    <property type="project" value="InterPro"/>
</dbReference>
<dbReference type="InterPro" id="IPR036188">
    <property type="entry name" value="FAD/NAD-bd_sf"/>
</dbReference>
<evidence type="ECO:0000259" key="7">
    <source>
        <dbReference type="PROSITE" id="PS00624"/>
    </source>
</evidence>
<keyword evidence="3 4" id="KW-0274">FAD</keyword>
<protein>
    <submittedName>
        <fullName evidence="8">Related to Versicolorin B synthase</fullName>
    </submittedName>
</protein>
<evidence type="ECO:0000256" key="1">
    <source>
        <dbReference type="ARBA" id="ARBA00010790"/>
    </source>
</evidence>
<keyword evidence="4" id="KW-0285">Flavoprotein</keyword>
<evidence type="ECO:0000259" key="6">
    <source>
        <dbReference type="PROSITE" id="PS00623"/>
    </source>
</evidence>
<keyword evidence="9" id="KW-1185">Reference proteome</keyword>
<dbReference type="AlphaFoldDB" id="A0A1L7WY50"/>
<keyword evidence="5" id="KW-0732">Signal</keyword>
<evidence type="ECO:0000256" key="2">
    <source>
        <dbReference type="PIRSR" id="PIRSR000137-1"/>
    </source>
</evidence>
<name>A0A1L7WY50_9HELO</name>
<comment type="cofactor">
    <cofactor evidence="3">
        <name>FAD</name>
        <dbReference type="ChEBI" id="CHEBI:57692"/>
    </cofactor>
</comment>
<evidence type="ECO:0000313" key="8">
    <source>
        <dbReference type="EMBL" id="CZR57701.1"/>
    </source>
</evidence>
<dbReference type="InterPro" id="IPR007867">
    <property type="entry name" value="GMC_OxRtase_C"/>
</dbReference>
<dbReference type="InterPro" id="IPR000172">
    <property type="entry name" value="GMC_OxRdtase_N"/>
</dbReference>
<evidence type="ECO:0000256" key="3">
    <source>
        <dbReference type="PIRSR" id="PIRSR000137-2"/>
    </source>
</evidence>
<dbReference type="PIRSF" id="PIRSF000137">
    <property type="entry name" value="Alcohol_oxidase"/>
    <property type="match status" value="1"/>
</dbReference>
<sequence>MMHLQIRYGSLVALALTSFLTIASGDVSTGGQIIQSSYDFIIVGGGTAGLALAARLTENSNQTVLVLEAGSKPGLIAASKTPLGSALVLGTQIDWGFVTPPQASLNGRTITYHRGRCLGGSSSVNGLAYGRGSASLYDLWETMGNPGWGWKDVFPYFKKSTTFSSPSRTNESYRTFDPSGYSSNGPVQVGYPDYSTPASFSFIEAVAGVGLAPIVNDLNLGDNIGVKQEPLTLDPTYARSSSYTSYAENIQNRTNLGILTYATVSQVVTNGTGDELRAIGVAVTHQTTGSVMFVAANKEVILSAGTFQSPQLLMVSGIGPTDELARNGIEAKVGNPNVGQNLQDHTYFSVIVRSQPSTSLDSLVNSFPAFLAAQAEYAENRTGPFTSPGGATYGFQKLSIDELSSLNAIELMNRTEQAHIEYYYEAAYYPSFPVEQYPPRSNESYISITAGLLAPVSRGSVTLQSNGIMDAPVIDLNYFQEETDQKIAVYAFKQLRKILAYPNLAKWGIGPDNGEVAPGVAVQSDEDILNYIRNTAIPVWHASGTCAMKPRADGGVVDSSLKVYGVQGLRVVDASIMPVVPDQHTQGPVYMVAEKAANLIRSEYGF</sequence>
<dbReference type="PANTHER" id="PTHR11552:SF115">
    <property type="entry name" value="DEHYDROGENASE XPTC-RELATED"/>
    <property type="match status" value="1"/>
</dbReference>
<dbReference type="PANTHER" id="PTHR11552">
    <property type="entry name" value="GLUCOSE-METHANOL-CHOLINE GMC OXIDOREDUCTASE"/>
    <property type="match status" value="1"/>
</dbReference>
<dbReference type="InterPro" id="IPR012132">
    <property type="entry name" value="GMC_OxRdtase"/>
</dbReference>
<dbReference type="GO" id="GO:0016614">
    <property type="term" value="F:oxidoreductase activity, acting on CH-OH group of donors"/>
    <property type="evidence" value="ECO:0007669"/>
    <property type="project" value="InterPro"/>
</dbReference>
<dbReference type="Gene3D" id="3.50.50.60">
    <property type="entry name" value="FAD/NAD(P)-binding domain"/>
    <property type="match status" value="1"/>
</dbReference>
<dbReference type="PROSITE" id="PS00623">
    <property type="entry name" value="GMC_OXRED_1"/>
    <property type="match status" value="1"/>
</dbReference>
<feature type="active site" description="Proton acceptor" evidence="2">
    <location>
        <position position="584"/>
    </location>
</feature>
<dbReference type="STRING" id="576137.A0A1L7WY50"/>
<dbReference type="Proteomes" id="UP000184330">
    <property type="component" value="Unassembled WGS sequence"/>
</dbReference>
<feature type="domain" description="Glucose-methanol-choline oxidoreductase N-terminal" evidence="7">
    <location>
        <begin position="305"/>
        <end position="319"/>
    </location>
</feature>
<feature type="chain" id="PRO_5012905502" evidence="5">
    <location>
        <begin position="26"/>
        <end position="606"/>
    </location>
</feature>
<feature type="domain" description="Glucose-methanol-choline oxidoreductase N-terminal" evidence="6">
    <location>
        <begin position="115"/>
        <end position="138"/>
    </location>
</feature>
<comment type="similarity">
    <text evidence="1 4">Belongs to the GMC oxidoreductase family.</text>
</comment>
<feature type="binding site" evidence="3">
    <location>
        <begin position="540"/>
        <end position="541"/>
    </location>
    <ligand>
        <name>FAD</name>
        <dbReference type="ChEBI" id="CHEBI:57692"/>
    </ligand>
</feature>
<organism evidence="8 9">
    <name type="scientific">Phialocephala subalpina</name>
    <dbReference type="NCBI Taxonomy" id="576137"/>
    <lineage>
        <taxon>Eukaryota</taxon>
        <taxon>Fungi</taxon>
        <taxon>Dikarya</taxon>
        <taxon>Ascomycota</taxon>
        <taxon>Pezizomycotina</taxon>
        <taxon>Leotiomycetes</taxon>
        <taxon>Helotiales</taxon>
        <taxon>Mollisiaceae</taxon>
        <taxon>Phialocephala</taxon>
        <taxon>Phialocephala fortinii species complex</taxon>
    </lineage>
</organism>